<organism evidence="4 5">
    <name type="scientific">Butyricicoccus pullicaecorum</name>
    <dbReference type="NCBI Taxonomy" id="501571"/>
    <lineage>
        <taxon>Bacteria</taxon>
        <taxon>Bacillati</taxon>
        <taxon>Bacillota</taxon>
        <taxon>Clostridia</taxon>
        <taxon>Eubacteriales</taxon>
        <taxon>Butyricicoccaceae</taxon>
        <taxon>Butyricicoccus</taxon>
    </lineage>
</organism>
<dbReference type="RefSeq" id="WP_087372415.1">
    <property type="nucleotide sequence ID" value="NZ_NFKK01000006.1"/>
</dbReference>
<dbReference type="InterPro" id="IPR018321">
    <property type="entry name" value="Glucosamine6P_isomerase_CS"/>
</dbReference>
<feature type="domain" description="Glucosamine/galactosamine-6-phosphate isomerase" evidence="3">
    <location>
        <begin position="11"/>
        <end position="224"/>
    </location>
</feature>
<dbReference type="AlphaFoldDB" id="A0A1Y4L8F8"/>
<dbReference type="GO" id="GO:0019262">
    <property type="term" value="P:N-acetylneuraminate catabolic process"/>
    <property type="evidence" value="ECO:0007669"/>
    <property type="project" value="TreeGrafter"/>
</dbReference>
<dbReference type="GO" id="GO:0005737">
    <property type="term" value="C:cytoplasm"/>
    <property type="evidence" value="ECO:0007669"/>
    <property type="project" value="TreeGrafter"/>
</dbReference>
<keyword evidence="2" id="KW-0119">Carbohydrate metabolism</keyword>
<proteinExistence type="predicted"/>
<dbReference type="PROSITE" id="PS01161">
    <property type="entry name" value="GLC_GALNAC_ISOMERASE"/>
    <property type="match status" value="1"/>
</dbReference>
<dbReference type="GO" id="GO:0004342">
    <property type="term" value="F:glucosamine-6-phosphate deaminase activity"/>
    <property type="evidence" value="ECO:0007669"/>
    <property type="project" value="InterPro"/>
</dbReference>
<keyword evidence="1" id="KW-0378">Hydrolase</keyword>
<dbReference type="PANTHER" id="PTHR11280">
    <property type="entry name" value="GLUCOSAMINE-6-PHOSPHATE ISOMERASE"/>
    <property type="match status" value="1"/>
</dbReference>
<evidence type="ECO:0000313" key="4">
    <source>
        <dbReference type="EMBL" id="OUP53018.1"/>
    </source>
</evidence>
<name>A0A1Y4L8F8_9FIRM</name>
<dbReference type="Gene3D" id="3.40.50.1360">
    <property type="match status" value="1"/>
</dbReference>
<comment type="caution">
    <text evidence="4">The sequence shown here is derived from an EMBL/GenBank/DDBJ whole genome shotgun (WGS) entry which is preliminary data.</text>
</comment>
<dbReference type="Pfam" id="PF01182">
    <property type="entry name" value="Glucosamine_iso"/>
    <property type="match status" value="1"/>
</dbReference>
<sequence length="240" mass="26167">MHIVVCKDYEEMSRRAAEIVAEQIKKRPDGLISFPGGDTPLGMVHVFADMVNEGKVDISRMHYVSLDEWVGLSNEDEGSCGLFNQQNLLSRLQHPFAGTHIINGAAENIESERVALNDYISQYGPLDVSVLGIGMNGHLGFNENGVDFDLDAHIIPLSETTLKVMTKYFGEKFHPTHGISQGIRQIMAAKTVILIANGAHKAEILKKAVHGPVTNEVPASVLQNHPNCYVVADEAAAALL</sequence>
<reference evidence="5" key="1">
    <citation type="submission" date="2017-04" db="EMBL/GenBank/DDBJ databases">
        <title>Function of individual gut microbiota members based on whole genome sequencing of pure cultures obtained from chicken caecum.</title>
        <authorList>
            <person name="Medvecky M."/>
            <person name="Cejkova D."/>
            <person name="Polansky O."/>
            <person name="Karasova D."/>
            <person name="Kubasova T."/>
            <person name="Cizek A."/>
            <person name="Rychlik I."/>
        </authorList>
    </citation>
    <scope>NUCLEOTIDE SEQUENCE [LARGE SCALE GENOMIC DNA]</scope>
    <source>
        <strain evidence="5">An180</strain>
    </source>
</reference>
<evidence type="ECO:0000259" key="3">
    <source>
        <dbReference type="Pfam" id="PF01182"/>
    </source>
</evidence>
<dbReference type="Proteomes" id="UP000195897">
    <property type="component" value="Unassembled WGS sequence"/>
</dbReference>
<dbReference type="InterPro" id="IPR004547">
    <property type="entry name" value="Glucosamine6P_isomerase"/>
</dbReference>
<evidence type="ECO:0000256" key="1">
    <source>
        <dbReference type="ARBA" id="ARBA00022801"/>
    </source>
</evidence>
<dbReference type="GO" id="GO:0006046">
    <property type="term" value="P:N-acetylglucosamine catabolic process"/>
    <property type="evidence" value="ECO:0007669"/>
    <property type="project" value="TreeGrafter"/>
</dbReference>
<dbReference type="CDD" id="cd01399">
    <property type="entry name" value="GlcN6P_deaminase"/>
    <property type="match status" value="1"/>
</dbReference>
<dbReference type="EMBL" id="NFKK01000006">
    <property type="protein sequence ID" value="OUP53018.1"/>
    <property type="molecule type" value="Genomic_DNA"/>
</dbReference>
<accession>A0A1Y4L8F8</accession>
<dbReference type="GO" id="GO:0006043">
    <property type="term" value="P:glucosamine catabolic process"/>
    <property type="evidence" value="ECO:0007669"/>
    <property type="project" value="TreeGrafter"/>
</dbReference>
<dbReference type="GO" id="GO:0042802">
    <property type="term" value="F:identical protein binding"/>
    <property type="evidence" value="ECO:0007669"/>
    <property type="project" value="TreeGrafter"/>
</dbReference>
<evidence type="ECO:0000256" key="2">
    <source>
        <dbReference type="ARBA" id="ARBA00023277"/>
    </source>
</evidence>
<dbReference type="PANTHER" id="PTHR11280:SF5">
    <property type="entry name" value="GLUCOSAMINE-6-PHOSPHATE ISOMERASE"/>
    <property type="match status" value="1"/>
</dbReference>
<dbReference type="InterPro" id="IPR006148">
    <property type="entry name" value="Glc/Gal-6P_isomerase"/>
</dbReference>
<evidence type="ECO:0000313" key="5">
    <source>
        <dbReference type="Proteomes" id="UP000195897"/>
    </source>
</evidence>
<dbReference type="GO" id="GO:0005975">
    <property type="term" value="P:carbohydrate metabolic process"/>
    <property type="evidence" value="ECO:0007669"/>
    <property type="project" value="InterPro"/>
</dbReference>
<protein>
    <submittedName>
        <fullName evidence="4">Glucosamine-6-phosphate deaminase</fullName>
    </submittedName>
</protein>
<dbReference type="InterPro" id="IPR037171">
    <property type="entry name" value="NagB/RpiA_transferase-like"/>
</dbReference>
<dbReference type="SUPFAM" id="SSF100950">
    <property type="entry name" value="NagB/RpiA/CoA transferase-like"/>
    <property type="match status" value="1"/>
</dbReference>
<gene>
    <name evidence="4" type="ORF">B5F17_07210</name>
</gene>